<organism evidence="3 4">
    <name type="scientific">Pseudobacter ginsenosidimutans</name>
    <dbReference type="NCBI Taxonomy" id="661488"/>
    <lineage>
        <taxon>Bacteria</taxon>
        <taxon>Pseudomonadati</taxon>
        <taxon>Bacteroidota</taxon>
        <taxon>Chitinophagia</taxon>
        <taxon>Chitinophagales</taxon>
        <taxon>Chitinophagaceae</taxon>
        <taxon>Pseudobacter</taxon>
    </lineage>
</organism>
<feature type="compositionally biased region" description="Low complexity" evidence="1">
    <location>
        <begin position="32"/>
        <end position="45"/>
    </location>
</feature>
<evidence type="ECO:0000313" key="4">
    <source>
        <dbReference type="Proteomes" id="UP000293874"/>
    </source>
</evidence>
<dbReference type="Proteomes" id="UP000293874">
    <property type="component" value="Unassembled WGS sequence"/>
</dbReference>
<sequence>MKKIASALCTLSLFAIVACNNANENKTDATKSDTTATTAAPATDAAPPPPPMDSAAMMKMWMEMKTPGDMHKMLASQNGTWDNEMTMWMEPGKPPSVSKSVSVNKMILGGRYQQSTYTGTMMGGPFEGISILGYDNLKKKFVNSWIDNGGTGVMYMEGSYDPATKSITLSGTMPDPTTGKDCTMRQVIRFIDDKHNTMEMYNTPAGGQEMKMFEIKSVKR</sequence>
<dbReference type="Pfam" id="PF07617">
    <property type="entry name" value="DUF1579"/>
    <property type="match status" value="1"/>
</dbReference>
<reference evidence="3 4" key="1">
    <citation type="submission" date="2019-02" db="EMBL/GenBank/DDBJ databases">
        <title>Genomic Encyclopedia of Type Strains, Phase IV (KMG-IV): sequencing the most valuable type-strain genomes for metagenomic binning, comparative biology and taxonomic classification.</title>
        <authorList>
            <person name="Goeker M."/>
        </authorList>
    </citation>
    <scope>NUCLEOTIDE SEQUENCE [LARGE SCALE GENOMIC DNA]</scope>
    <source>
        <strain evidence="3 4">DSM 18116</strain>
    </source>
</reference>
<comment type="caution">
    <text evidence="3">The sequence shown here is derived from an EMBL/GenBank/DDBJ whole genome shotgun (WGS) entry which is preliminary data.</text>
</comment>
<evidence type="ECO:0000313" key="3">
    <source>
        <dbReference type="EMBL" id="RZS71854.1"/>
    </source>
</evidence>
<dbReference type="InterPro" id="IPR011473">
    <property type="entry name" value="DUF1579"/>
</dbReference>
<dbReference type="EMBL" id="SGXA01000002">
    <property type="protein sequence ID" value="RZS71854.1"/>
    <property type="molecule type" value="Genomic_DNA"/>
</dbReference>
<evidence type="ECO:0000256" key="1">
    <source>
        <dbReference type="SAM" id="MobiDB-lite"/>
    </source>
</evidence>
<name>A0A4Q7MV36_9BACT</name>
<dbReference type="AlphaFoldDB" id="A0A4Q7MV36"/>
<keyword evidence="2" id="KW-0732">Signal</keyword>
<keyword evidence="4" id="KW-1185">Reference proteome</keyword>
<feature type="signal peptide" evidence="2">
    <location>
        <begin position="1"/>
        <end position="22"/>
    </location>
</feature>
<feature type="chain" id="PRO_5020184983" evidence="2">
    <location>
        <begin position="23"/>
        <end position="220"/>
    </location>
</feature>
<accession>A0A4Q7MV36</accession>
<protein>
    <submittedName>
        <fullName evidence="3">Uncharacterized protein DUF1579</fullName>
    </submittedName>
</protein>
<dbReference type="RefSeq" id="WP_130542321.1">
    <property type="nucleotide sequence ID" value="NZ_CP042431.1"/>
</dbReference>
<dbReference type="PROSITE" id="PS51257">
    <property type="entry name" value="PROKAR_LIPOPROTEIN"/>
    <property type="match status" value="1"/>
</dbReference>
<evidence type="ECO:0000256" key="2">
    <source>
        <dbReference type="SAM" id="SignalP"/>
    </source>
</evidence>
<feature type="region of interest" description="Disordered" evidence="1">
    <location>
        <begin position="25"/>
        <end position="53"/>
    </location>
</feature>
<gene>
    <name evidence="3" type="ORF">EV199_3767</name>
</gene>
<dbReference type="OrthoDB" id="277821at2"/>
<proteinExistence type="predicted"/>